<dbReference type="EMBL" id="LT608328">
    <property type="protein sequence ID" value="SCM56857.1"/>
    <property type="molecule type" value="Genomic_DNA"/>
</dbReference>
<organism evidence="10 11">
    <name type="scientific">Petrimonas mucosa</name>
    <dbReference type="NCBI Taxonomy" id="1642646"/>
    <lineage>
        <taxon>Bacteria</taxon>
        <taxon>Pseudomonadati</taxon>
        <taxon>Bacteroidota</taxon>
        <taxon>Bacteroidia</taxon>
        <taxon>Bacteroidales</taxon>
        <taxon>Dysgonomonadaceae</taxon>
        <taxon>Petrimonas</taxon>
    </lineage>
</organism>
<feature type="binding site" evidence="8">
    <location>
        <position position="368"/>
    </location>
    <ligand>
        <name>[4Fe-4S] cluster</name>
        <dbReference type="ChEBI" id="CHEBI:49883"/>
        <label>1</label>
    </ligand>
</feature>
<dbReference type="AlphaFoldDB" id="A0A1G4G637"/>
<dbReference type="Pfam" id="PF10531">
    <property type="entry name" value="SLBB"/>
    <property type="match status" value="1"/>
</dbReference>
<dbReference type="STRING" id="1642646.ING2E5A_1075"/>
<evidence type="ECO:0000256" key="4">
    <source>
        <dbReference type="ARBA" id="ARBA00022737"/>
    </source>
</evidence>
<feature type="binding site" evidence="8">
    <location>
        <position position="374"/>
    </location>
    <ligand>
        <name>[4Fe-4S] cluster</name>
        <dbReference type="ChEBI" id="CHEBI:49883"/>
        <label>1</label>
    </ligand>
</feature>
<feature type="binding site" evidence="8">
    <location>
        <position position="371"/>
    </location>
    <ligand>
        <name>[4Fe-4S] cluster</name>
        <dbReference type="ChEBI" id="CHEBI:49883"/>
        <label>1</label>
    </ligand>
</feature>
<reference evidence="10 11" key="1">
    <citation type="submission" date="2016-08" db="EMBL/GenBank/DDBJ databases">
        <authorList>
            <person name="Seilhamer J.J."/>
        </authorList>
    </citation>
    <scope>NUCLEOTIDE SEQUENCE [LARGE SCALE GENOMIC DNA]</scope>
    <source>
        <strain evidence="10">ING2-E5A</strain>
    </source>
</reference>
<comment type="subcellular location">
    <subcellularLocation>
        <location evidence="8">Cell membrane</location>
        <topology evidence="8">Peripheral membrane protein</topology>
    </subcellularLocation>
</comment>
<dbReference type="InterPro" id="IPR019554">
    <property type="entry name" value="Soluble_ligand-bd"/>
</dbReference>
<dbReference type="GO" id="GO:0005886">
    <property type="term" value="C:plasma membrane"/>
    <property type="evidence" value="ECO:0007669"/>
    <property type="project" value="UniProtKB-SubCell"/>
</dbReference>
<comment type="subunit">
    <text evidence="8">The complex is composed of six subunits: RnfA, RnfB, RnfC, RnfD, RnfE and RnfG.</text>
</comment>
<dbReference type="GO" id="GO:0046872">
    <property type="term" value="F:metal ion binding"/>
    <property type="evidence" value="ECO:0007669"/>
    <property type="project" value="UniProtKB-KW"/>
</dbReference>
<evidence type="ECO:0000256" key="5">
    <source>
        <dbReference type="ARBA" id="ARBA00022982"/>
    </source>
</evidence>
<dbReference type="KEGG" id="pmuc:ING2E5A_1075"/>
<dbReference type="GO" id="GO:0009055">
    <property type="term" value="F:electron transfer activity"/>
    <property type="evidence" value="ECO:0007669"/>
    <property type="project" value="InterPro"/>
</dbReference>
<dbReference type="Gene3D" id="3.30.70.20">
    <property type="match status" value="1"/>
</dbReference>
<dbReference type="NCBIfam" id="TIGR01945">
    <property type="entry name" value="rnfC"/>
    <property type="match status" value="1"/>
</dbReference>
<keyword evidence="1 8" id="KW-0813">Transport</keyword>
<dbReference type="InterPro" id="IPR017900">
    <property type="entry name" value="4Fe4S_Fe_S_CS"/>
</dbReference>
<feature type="binding site" evidence="8">
    <location>
        <position position="417"/>
    </location>
    <ligand>
        <name>[4Fe-4S] cluster</name>
        <dbReference type="ChEBI" id="CHEBI:49883"/>
        <label>1</label>
    </ligand>
</feature>
<keyword evidence="8" id="KW-0472">Membrane</keyword>
<feature type="binding site" evidence="8">
    <location>
        <position position="410"/>
    </location>
    <ligand>
        <name>[4Fe-4S] cluster</name>
        <dbReference type="ChEBI" id="CHEBI:49883"/>
        <label>2</label>
    </ligand>
</feature>
<evidence type="ECO:0000313" key="10">
    <source>
        <dbReference type="EMBL" id="SCM56857.1"/>
    </source>
</evidence>
<feature type="binding site" evidence="8">
    <location>
        <position position="407"/>
    </location>
    <ligand>
        <name>[4Fe-4S] cluster</name>
        <dbReference type="ChEBI" id="CHEBI:49883"/>
        <label>2</label>
    </ligand>
</feature>
<evidence type="ECO:0000256" key="3">
    <source>
        <dbReference type="ARBA" id="ARBA00022723"/>
    </source>
</evidence>
<keyword evidence="6 8" id="KW-0408">Iron</keyword>
<comment type="cofactor">
    <cofactor evidence="8">
        <name>[4Fe-4S] cluster</name>
        <dbReference type="ChEBI" id="CHEBI:49883"/>
    </cofactor>
    <text evidence="8">Binds 2 [4Fe-4S] clusters per subunit.</text>
</comment>
<evidence type="ECO:0000259" key="9">
    <source>
        <dbReference type="PROSITE" id="PS51379"/>
    </source>
</evidence>
<keyword evidence="11" id="KW-1185">Reference proteome</keyword>
<dbReference type="SUPFAM" id="SSF46548">
    <property type="entry name" value="alpha-helical ferredoxin"/>
    <property type="match status" value="1"/>
</dbReference>
<dbReference type="GO" id="GO:0022900">
    <property type="term" value="P:electron transport chain"/>
    <property type="evidence" value="ECO:0007669"/>
    <property type="project" value="UniProtKB-UniRule"/>
</dbReference>
<dbReference type="SUPFAM" id="SSF142019">
    <property type="entry name" value="Nqo1 FMN-binding domain-like"/>
    <property type="match status" value="1"/>
</dbReference>
<keyword evidence="5 8" id="KW-0249">Electron transport</keyword>
<evidence type="ECO:0000256" key="6">
    <source>
        <dbReference type="ARBA" id="ARBA00023004"/>
    </source>
</evidence>
<dbReference type="Pfam" id="PF13375">
    <property type="entry name" value="RnfC_N"/>
    <property type="match status" value="1"/>
</dbReference>
<keyword evidence="3 8" id="KW-0479">Metal-binding</keyword>
<dbReference type="Pfam" id="PF01512">
    <property type="entry name" value="Complex1_51K"/>
    <property type="match status" value="1"/>
</dbReference>
<feature type="domain" description="4Fe-4S ferredoxin-type" evidence="9">
    <location>
        <begin position="397"/>
        <end position="427"/>
    </location>
</feature>
<comment type="similarity">
    <text evidence="8">Belongs to the 4Fe4S bacterial-type ferredoxin family. RnfC subfamily.</text>
</comment>
<dbReference type="HAMAP" id="MF_00461">
    <property type="entry name" value="RsxC_RnfC"/>
    <property type="match status" value="1"/>
</dbReference>
<name>A0A1G4G637_9BACT</name>
<keyword evidence="8" id="KW-1278">Translocase</keyword>
<dbReference type="Pfam" id="PF13187">
    <property type="entry name" value="Fer4_9"/>
    <property type="match status" value="1"/>
</dbReference>
<evidence type="ECO:0000256" key="7">
    <source>
        <dbReference type="ARBA" id="ARBA00023014"/>
    </source>
</evidence>
<sequence>MLKTFRIGGIHPKENKLSAGKAIEPIALPAQVVIPLTQHIGAPCQPVVKKGDKVKVGTLIGKTVGFVSANIHSSVSGTVLKIDKALDTSGYKRDAVFIQVEGDQWEEKIDRSETVVKSCTLTSKEIIDKISAAGIVGMGGATFPTHVKLLPPPGTKAEVLIINGVECEPYLTSDHQLMLEKTEEILVGTTLLMKAINVEKAVIGIENNKKDAIARFTAAVKSYPGISVQPLKVQYPQGGEKQLIDAILGRQVPSGALPISVGAVVQNVGTAFAVYEAVQKNKPLVERVVTVTGKDLKNPCNILSRVGISVGDLIQFAGGLPETTGKIVCGGPMMGKAIASVEVPVTKGTSGILIIPTLESKRKRMRECIRCTKCIQVCPMGLNPTLLMNLSEFGEWEKAEKGRITDCIECGSCSFTCPSDRPLLDYIRMGKGKVMGIIRARKG</sequence>
<dbReference type="PANTHER" id="PTHR43034:SF2">
    <property type="entry name" value="ION-TRANSLOCATING OXIDOREDUCTASE COMPLEX SUBUNIT C"/>
    <property type="match status" value="1"/>
</dbReference>
<feature type="binding site" evidence="8">
    <location>
        <position position="378"/>
    </location>
    <ligand>
        <name>[4Fe-4S] cluster</name>
        <dbReference type="ChEBI" id="CHEBI:49883"/>
        <label>2</label>
    </ligand>
</feature>
<dbReference type="RefSeq" id="WP_071136483.1">
    <property type="nucleotide sequence ID" value="NZ_DUQN01000126.1"/>
</dbReference>
<evidence type="ECO:0000256" key="1">
    <source>
        <dbReference type="ARBA" id="ARBA00022448"/>
    </source>
</evidence>
<keyword evidence="7 8" id="KW-0411">Iron-sulfur</keyword>
<dbReference type="GO" id="GO:0051539">
    <property type="term" value="F:4 iron, 4 sulfur cluster binding"/>
    <property type="evidence" value="ECO:0007669"/>
    <property type="project" value="UniProtKB-KW"/>
</dbReference>
<dbReference type="InterPro" id="IPR037225">
    <property type="entry name" value="Nuo51_FMN-bd_sf"/>
</dbReference>
<dbReference type="Gene3D" id="3.40.50.11540">
    <property type="entry name" value="NADH-ubiquinone oxidoreductase 51kDa subunit"/>
    <property type="match status" value="1"/>
</dbReference>
<dbReference type="EC" id="7.-.-.-" evidence="8"/>
<dbReference type="PROSITE" id="PS00198">
    <property type="entry name" value="4FE4S_FER_1"/>
    <property type="match status" value="2"/>
</dbReference>
<gene>
    <name evidence="8 10" type="primary">rnfC</name>
    <name evidence="10" type="ORF">ING2E5A_1075</name>
</gene>
<keyword evidence="8" id="KW-1003">Cell membrane</keyword>
<protein>
    <recommendedName>
        <fullName evidence="8">Ion-translocating oxidoreductase complex subunit C</fullName>
        <ecNumber evidence="8">7.-.-.-</ecNumber>
    </recommendedName>
    <alternativeName>
        <fullName evidence="8">Rnf electron transport complex subunit C</fullName>
    </alternativeName>
</protein>
<dbReference type="PANTHER" id="PTHR43034">
    <property type="entry name" value="ION-TRANSLOCATING OXIDOREDUCTASE COMPLEX SUBUNIT C"/>
    <property type="match status" value="1"/>
</dbReference>
<keyword evidence="4 8" id="KW-0677">Repeat</keyword>
<keyword evidence="2 8" id="KW-0004">4Fe-4S</keyword>
<evidence type="ECO:0000313" key="11">
    <source>
        <dbReference type="Proteomes" id="UP000178485"/>
    </source>
</evidence>
<dbReference type="Proteomes" id="UP000178485">
    <property type="component" value="Chromosome i"/>
</dbReference>
<dbReference type="NCBIfam" id="NF003454">
    <property type="entry name" value="PRK05035.1"/>
    <property type="match status" value="1"/>
</dbReference>
<dbReference type="InterPro" id="IPR010208">
    <property type="entry name" value="Ion_transpt_RnfC/RsxC"/>
</dbReference>
<comment type="function">
    <text evidence="8">Part of a membrane-bound complex that couples electron transfer with translocation of ions across the membrane.</text>
</comment>
<accession>A0A1G4G637</accession>
<evidence type="ECO:0000256" key="8">
    <source>
        <dbReference type="HAMAP-Rule" id="MF_00461"/>
    </source>
</evidence>
<feature type="binding site" evidence="8">
    <location>
        <position position="413"/>
    </location>
    <ligand>
        <name>[4Fe-4S] cluster</name>
        <dbReference type="ChEBI" id="CHEBI:49883"/>
        <label>2</label>
    </ligand>
</feature>
<dbReference type="InterPro" id="IPR011538">
    <property type="entry name" value="Nuo51_FMN-bd"/>
</dbReference>
<dbReference type="InterPro" id="IPR026902">
    <property type="entry name" value="RnfC_N"/>
</dbReference>
<dbReference type="PROSITE" id="PS51379">
    <property type="entry name" value="4FE4S_FER_2"/>
    <property type="match status" value="1"/>
</dbReference>
<dbReference type="InterPro" id="IPR017896">
    <property type="entry name" value="4Fe4S_Fe-S-bd"/>
</dbReference>
<proteinExistence type="inferred from homology"/>
<evidence type="ECO:0000256" key="2">
    <source>
        <dbReference type="ARBA" id="ARBA00022485"/>
    </source>
</evidence>